<reference evidence="2" key="1">
    <citation type="submission" date="2017-01" db="EMBL/GenBank/DDBJ databases">
        <authorList>
            <person name="Varghese N."/>
            <person name="Submissions S."/>
        </authorList>
    </citation>
    <scope>NUCLEOTIDE SEQUENCE [LARGE SCALE GENOMIC DNA]</scope>
    <source>
        <strain evidence="2">DSM 23145</strain>
    </source>
</reference>
<dbReference type="InterPro" id="IPR038231">
    <property type="entry name" value="MepB-like_sf"/>
</dbReference>
<dbReference type="Gene3D" id="3.40.1350.140">
    <property type="entry name" value="MepB-like"/>
    <property type="match status" value="1"/>
</dbReference>
<dbReference type="RefSeq" id="WP_221404512.1">
    <property type="nucleotide sequence ID" value="NZ_FTOI01000007.1"/>
</dbReference>
<organism evidence="1 2">
    <name type="scientific">Kaistella chaponensis</name>
    <dbReference type="NCBI Taxonomy" id="713588"/>
    <lineage>
        <taxon>Bacteria</taxon>
        <taxon>Pseudomonadati</taxon>
        <taxon>Bacteroidota</taxon>
        <taxon>Flavobacteriia</taxon>
        <taxon>Flavobacteriales</taxon>
        <taxon>Weeksellaceae</taxon>
        <taxon>Chryseobacterium group</taxon>
        <taxon>Kaistella</taxon>
    </lineage>
</organism>
<name>A0A1N7M3E7_9FLAO</name>
<dbReference type="Pfam" id="PF08877">
    <property type="entry name" value="MepB-like"/>
    <property type="match status" value="1"/>
</dbReference>
<evidence type="ECO:0000313" key="1">
    <source>
        <dbReference type="EMBL" id="SIS80604.1"/>
    </source>
</evidence>
<dbReference type="Proteomes" id="UP000185839">
    <property type="component" value="Unassembled WGS sequence"/>
</dbReference>
<dbReference type="AlphaFoldDB" id="A0A1N7M3E7"/>
<evidence type="ECO:0000313" key="2">
    <source>
        <dbReference type="Proteomes" id="UP000185839"/>
    </source>
</evidence>
<dbReference type="EMBL" id="FTOI01000007">
    <property type="protein sequence ID" value="SIS80604.1"/>
    <property type="molecule type" value="Genomic_DNA"/>
</dbReference>
<dbReference type="STRING" id="713588.SAMN05421789_10763"/>
<dbReference type="InterPro" id="IPR011235">
    <property type="entry name" value="MepB-like"/>
</dbReference>
<dbReference type="PIRSF" id="PIRSF032285">
    <property type="entry name" value="UCP032285"/>
    <property type="match status" value="1"/>
</dbReference>
<sequence length="174" mass="20418">MMMNFRNIKIAEINVLHELIFTSCNLKITDLKPEAESQEYGAHRFKLNDKKIIFRVAKITPTKTGQFVSIWKRNEQGITAPFDHKDEVDSLLIVTKTPTQFGLFMFLKKVLLEHRIISNETRDGKRGMRIYPSWDSTVNLQSQKTQAWQTRYFLDLSDAQNIDFIRIKNLFGVY</sequence>
<evidence type="ECO:0008006" key="3">
    <source>
        <dbReference type="Google" id="ProtNLM"/>
    </source>
</evidence>
<proteinExistence type="predicted"/>
<keyword evidence="2" id="KW-1185">Reference proteome</keyword>
<accession>A0A1N7M3E7</accession>
<protein>
    <recommendedName>
        <fullName evidence="3">MepB protein</fullName>
    </recommendedName>
</protein>
<gene>
    <name evidence="1" type="ORF">SAMN05421789_10763</name>
</gene>